<keyword evidence="3" id="KW-1185">Reference proteome</keyword>
<accession>A0AAE3ZFU7</accession>
<dbReference type="AlphaFoldDB" id="A0AAE3ZFU7"/>
<sequence length="118" mass="13605">MTSWPWEQAERAREFSAELSRQRGEHERNIELMREAFQDLVDLGPFDAPSQTAEEEERSHGEARREEKLARLRYAVEHGAGDYAVEPDTDVAGLADRMAEHTRSEQWRAADRARADHA</sequence>
<evidence type="ECO:0000313" key="3">
    <source>
        <dbReference type="Proteomes" id="UP001180845"/>
    </source>
</evidence>
<feature type="compositionally biased region" description="Basic and acidic residues" evidence="1">
    <location>
        <begin position="57"/>
        <end position="66"/>
    </location>
</feature>
<organism evidence="2 3">
    <name type="scientific">Haloactinomyces albus</name>
    <dbReference type="NCBI Taxonomy" id="1352928"/>
    <lineage>
        <taxon>Bacteria</taxon>
        <taxon>Bacillati</taxon>
        <taxon>Actinomycetota</taxon>
        <taxon>Actinomycetes</taxon>
        <taxon>Actinopolysporales</taxon>
        <taxon>Actinopolysporaceae</taxon>
        <taxon>Haloactinomyces</taxon>
    </lineage>
</organism>
<gene>
    <name evidence="2" type="ORF">JOF55_002960</name>
</gene>
<protein>
    <submittedName>
        <fullName evidence="2">Uncharacterized protein</fullName>
    </submittedName>
</protein>
<proteinExistence type="predicted"/>
<comment type="caution">
    <text evidence="2">The sequence shown here is derived from an EMBL/GenBank/DDBJ whole genome shotgun (WGS) entry which is preliminary data.</text>
</comment>
<dbReference type="RefSeq" id="WP_310274593.1">
    <property type="nucleotide sequence ID" value="NZ_JAVDXW010000001.1"/>
</dbReference>
<reference evidence="2" key="1">
    <citation type="submission" date="2023-07" db="EMBL/GenBank/DDBJ databases">
        <title>Sequencing the genomes of 1000 actinobacteria strains.</title>
        <authorList>
            <person name="Klenk H.-P."/>
        </authorList>
    </citation>
    <scope>NUCLEOTIDE SEQUENCE</scope>
    <source>
        <strain evidence="2">DSM 45977</strain>
    </source>
</reference>
<feature type="region of interest" description="Disordered" evidence="1">
    <location>
        <begin position="43"/>
        <end position="66"/>
    </location>
</feature>
<feature type="region of interest" description="Disordered" evidence="1">
    <location>
        <begin position="99"/>
        <end position="118"/>
    </location>
</feature>
<name>A0AAE3ZFU7_9ACTN</name>
<dbReference type="EMBL" id="JAVDXW010000001">
    <property type="protein sequence ID" value="MDR7302779.1"/>
    <property type="molecule type" value="Genomic_DNA"/>
</dbReference>
<dbReference type="Proteomes" id="UP001180845">
    <property type="component" value="Unassembled WGS sequence"/>
</dbReference>
<evidence type="ECO:0000256" key="1">
    <source>
        <dbReference type="SAM" id="MobiDB-lite"/>
    </source>
</evidence>
<evidence type="ECO:0000313" key="2">
    <source>
        <dbReference type="EMBL" id="MDR7302779.1"/>
    </source>
</evidence>